<evidence type="ECO:0000259" key="6">
    <source>
        <dbReference type="PROSITE" id="PS50850"/>
    </source>
</evidence>
<comment type="subcellular location">
    <subcellularLocation>
        <location evidence="1">Cell membrane</location>
        <topology evidence="1">Multi-pass membrane protein</topology>
    </subcellularLocation>
</comment>
<feature type="transmembrane region" description="Helical" evidence="5">
    <location>
        <begin position="155"/>
        <end position="178"/>
    </location>
</feature>
<evidence type="ECO:0000313" key="7">
    <source>
        <dbReference type="EMBL" id="MFC6239219.1"/>
    </source>
</evidence>
<accession>A0ABW1T438</accession>
<reference evidence="8" key="1">
    <citation type="journal article" date="2019" name="Int. J. Syst. Evol. Microbiol.">
        <title>The Global Catalogue of Microorganisms (GCM) 10K type strain sequencing project: providing services to taxonomists for standard genome sequencing and annotation.</title>
        <authorList>
            <consortium name="The Broad Institute Genomics Platform"/>
            <consortium name="The Broad Institute Genome Sequencing Center for Infectious Disease"/>
            <person name="Wu L."/>
            <person name="Ma J."/>
        </authorList>
    </citation>
    <scope>NUCLEOTIDE SEQUENCE [LARGE SCALE GENOMIC DNA]</scope>
    <source>
        <strain evidence="8">CGMCC 4.7317</strain>
    </source>
</reference>
<dbReference type="InterPro" id="IPR020846">
    <property type="entry name" value="MFS_dom"/>
</dbReference>
<organism evidence="7 8">
    <name type="scientific">Longivirga aurantiaca</name>
    <dbReference type="NCBI Taxonomy" id="1837743"/>
    <lineage>
        <taxon>Bacteria</taxon>
        <taxon>Bacillati</taxon>
        <taxon>Actinomycetota</taxon>
        <taxon>Actinomycetes</taxon>
        <taxon>Sporichthyales</taxon>
        <taxon>Sporichthyaceae</taxon>
        <taxon>Longivirga</taxon>
    </lineage>
</organism>
<dbReference type="RefSeq" id="WP_386768097.1">
    <property type="nucleotide sequence ID" value="NZ_JBHSTI010000008.1"/>
</dbReference>
<name>A0ABW1T438_9ACTN</name>
<protein>
    <submittedName>
        <fullName evidence="7">MFS transporter</fullName>
    </submittedName>
</protein>
<feature type="transmembrane region" description="Helical" evidence="5">
    <location>
        <begin position="235"/>
        <end position="258"/>
    </location>
</feature>
<feature type="transmembrane region" description="Helical" evidence="5">
    <location>
        <begin position="184"/>
        <end position="203"/>
    </location>
</feature>
<feature type="transmembrane region" description="Helical" evidence="5">
    <location>
        <begin position="366"/>
        <end position="386"/>
    </location>
</feature>
<proteinExistence type="predicted"/>
<evidence type="ECO:0000256" key="5">
    <source>
        <dbReference type="SAM" id="Phobius"/>
    </source>
</evidence>
<dbReference type="InterPro" id="IPR011701">
    <property type="entry name" value="MFS"/>
</dbReference>
<feature type="transmembrane region" description="Helical" evidence="5">
    <location>
        <begin position="328"/>
        <end position="345"/>
    </location>
</feature>
<dbReference type="Gene3D" id="1.20.1250.20">
    <property type="entry name" value="MFS general substrate transporter like domains"/>
    <property type="match status" value="2"/>
</dbReference>
<keyword evidence="3 5" id="KW-1133">Transmembrane helix</keyword>
<sequence length="417" mass="44258">MSVEDKAPSALAEPTRQIGTRYVLPVVLANLGIMLAFYTPIQNLLPRLAEEVAGSGGKENAFAWIAGVGAFMSIVANPAAGALSDRTLSRFGRRRTWVLWGSVLGALAICALAFQSTVIGLAVVWGVCQATINSAYAGLTATIPDQVPVRQRGLVSGWVGLAQTVGIVLGVALVSFIVTGLDAGIFLTAGLLVILVLPFVLRIKDTPLQPHERPPFELGPFLRGFWVSPREYPDFAWAWITRFLMMLGNAMATLYLLFWLQDEVKVDDAAASQTILIGLYALGTIVTAVIAGRISDRDGRRKIYVILATMVMAVSAVLLAFFPVFNVAMVAALILGLGYGMYLAVDQALVTQVLPAAVDRGRDLGVINIANAAPQVVAPVIAAPIVTSGLGYTGLYVLTAVVTLLSAVLVTRIKSVP</sequence>
<dbReference type="SUPFAM" id="SSF103473">
    <property type="entry name" value="MFS general substrate transporter"/>
    <property type="match status" value="1"/>
</dbReference>
<dbReference type="PANTHER" id="PTHR23528:SF1">
    <property type="entry name" value="MAJOR FACILITATOR SUPERFAMILY (MFS) PROFILE DOMAIN-CONTAINING PROTEIN"/>
    <property type="match status" value="1"/>
</dbReference>
<evidence type="ECO:0000313" key="8">
    <source>
        <dbReference type="Proteomes" id="UP001596138"/>
    </source>
</evidence>
<feature type="transmembrane region" description="Helical" evidence="5">
    <location>
        <begin position="22"/>
        <end position="41"/>
    </location>
</feature>
<gene>
    <name evidence="7" type="ORF">ACFQGU_15170</name>
</gene>
<dbReference type="Proteomes" id="UP001596138">
    <property type="component" value="Unassembled WGS sequence"/>
</dbReference>
<evidence type="ECO:0000256" key="3">
    <source>
        <dbReference type="ARBA" id="ARBA00022989"/>
    </source>
</evidence>
<keyword evidence="8" id="KW-1185">Reference proteome</keyword>
<feature type="transmembrane region" description="Helical" evidence="5">
    <location>
        <begin position="61"/>
        <end position="84"/>
    </location>
</feature>
<evidence type="ECO:0000256" key="4">
    <source>
        <dbReference type="ARBA" id="ARBA00023136"/>
    </source>
</evidence>
<dbReference type="Pfam" id="PF07690">
    <property type="entry name" value="MFS_1"/>
    <property type="match status" value="1"/>
</dbReference>
<comment type="caution">
    <text evidence="7">The sequence shown here is derived from an EMBL/GenBank/DDBJ whole genome shotgun (WGS) entry which is preliminary data.</text>
</comment>
<dbReference type="Pfam" id="PF00083">
    <property type="entry name" value="Sugar_tr"/>
    <property type="match status" value="1"/>
</dbReference>
<evidence type="ECO:0000256" key="1">
    <source>
        <dbReference type="ARBA" id="ARBA00004651"/>
    </source>
</evidence>
<keyword evidence="2 5" id="KW-0812">Transmembrane</keyword>
<feature type="domain" description="Major facilitator superfamily (MFS) profile" evidence="6">
    <location>
        <begin position="168"/>
        <end position="417"/>
    </location>
</feature>
<dbReference type="InterPro" id="IPR036259">
    <property type="entry name" value="MFS_trans_sf"/>
</dbReference>
<dbReference type="InterPro" id="IPR005828">
    <property type="entry name" value="MFS_sugar_transport-like"/>
</dbReference>
<evidence type="ECO:0000256" key="2">
    <source>
        <dbReference type="ARBA" id="ARBA00022692"/>
    </source>
</evidence>
<feature type="transmembrane region" description="Helical" evidence="5">
    <location>
        <begin position="270"/>
        <end position="291"/>
    </location>
</feature>
<dbReference type="PANTHER" id="PTHR23528">
    <property type="match status" value="1"/>
</dbReference>
<feature type="transmembrane region" description="Helical" evidence="5">
    <location>
        <begin position="392"/>
        <end position="411"/>
    </location>
</feature>
<dbReference type="EMBL" id="JBHSTI010000008">
    <property type="protein sequence ID" value="MFC6239219.1"/>
    <property type="molecule type" value="Genomic_DNA"/>
</dbReference>
<dbReference type="PROSITE" id="PS50850">
    <property type="entry name" value="MFS"/>
    <property type="match status" value="1"/>
</dbReference>
<feature type="transmembrane region" description="Helical" evidence="5">
    <location>
        <begin position="96"/>
        <end position="114"/>
    </location>
</feature>
<feature type="transmembrane region" description="Helical" evidence="5">
    <location>
        <begin position="120"/>
        <end position="143"/>
    </location>
</feature>
<keyword evidence="4 5" id="KW-0472">Membrane</keyword>
<feature type="transmembrane region" description="Helical" evidence="5">
    <location>
        <begin position="303"/>
        <end position="322"/>
    </location>
</feature>